<evidence type="ECO:0000256" key="4">
    <source>
        <dbReference type="ARBA" id="ARBA00023125"/>
    </source>
</evidence>
<dbReference type="InterPro" id="IPR025662">
    <property type="entry name" value="Sigma_54_int_dom_ATP-bd_1"/>
</dbReference>
<dbReference type="InterPro" id="IPR025943">
    <property type="entry name" value="Sigma_54_int_dom_ATP-bd_2"/>
</dbReference>
<dbReference type="Pfam" id="PF02954">
    <property type="entry name" value="HTH_8"/>
    <property type="match status" value="1"/>
</dbReference>
<dbReference type="CDD" id="cd00156">
    <property type="entry name" value="REC"/>
    <property type="match status" value="1"/>
</dbReference>
<dbReference type="InterPro" id="IPR001789">
    <property type="entry name" value="Sig_transdc_resp-reg_receiver"/>
</dbReference>
<dbReference type="PROSITE" id="PS50045">
    <property type="entry name" value="SIGMA54_INTERACT_4"/>
    <property type="match status" value="1"/>
</dbReference>
<comment type="caution">
    <text evidence="6">Lacks conserved residue(s) required for the propagation of feature annotation.</text>
</comment>
<sequence>MTLVLIWMDESTTRTSLATTLDSGGYSVAQVGSQEEALQAVERDSVGLVIMGLDLEGLNRLKGDAPLVPILVVGRAEGSAEAIEVVQAGAFDFLPSTYDEAELLALVGEAVASAGDEDSFEVGLKESGNGDLMGTSRAMGKVYRDIAKLAATPVTVLVRGETGTGKELVARALWTHGHRAHRPLIVVNCAAIPENLLESELFGYEKGAFTGATVARKGKFEQANGGTLFLDEIGDMSLPLQAKMLRVLQEKCIERVGGRGEVPIDVRVIAATHQPLEKMVEEGTFREDLLYRLQAASLALPPLRDRLGDVELLARYFLAQMGDELGVTGKISKEALSYLARQPWPGNVRQLQNVLRRALLKRRDLVIGREDLVEYLTQTQSVSVCSLQELAEEAIAEAEQSGEGNALRKVVEEAEQITIREALERSGGNQSKAARWLGITRLTLREKLKRG</sequence>
<dbReference type="Pfam" id="PF00072">
    <property type="entry name" value="Response_reg"/>
    <property type="match status" value="1"/>
</dbReference>
<feature type="domain" description="Sigma-54 factor interaction" evidence="7">
    <location>
        <begin position="132"/>
        <end position="360"/>
    </location>
</feature>
<dbReference type="PRINTS" id="PR01590">
    <property type="entry name" value="HTHFIS"/>
</dbReference>
<name>A0A918TSD4_9BACT</name>
<dbReference type="GO" id="GO:0043565">
    <property type="term" value="F:sequence-specific DNA binding"/>
    <property type="evidence" value="ECO:0007669"/>
    <property type="project" value="InterPro"/>
</dbReference>
<dbReference type="Pfam" id="PF25601">
    <property type="entry name" value="AAA_lid_14"/>
    <property type="match status" value="1"/>
</dbReference>
<evidence type="ECO:0000313" key="9">
    <source>
        <dbReference type="EMBL" id="GHC60011.1"/>
    </source>
</evidence>
<dbReference type="FunFam" id="3.40.50.300:FF:000006">
    <property type="entry name" value="DNA-binding transcriptional regulator NtrC"/>
    <property type="match status" value="1"/>
</dbReference>
<dbReference type="PANTHER" id="PTHR32071">
    <property type="entry name" value="TRANSCRIPTIONAL REGULATORY PROTEIN"/>
    <property type="match status" value="1"/>
</dbReference>
<dbReference type="EMBL" id="BMXI01000013">
    <property type="protein sequence ID" value="GHC60011.1"/>
    <property type="molecule type" value="Genomic_DNA"/>
</dbReference>
<dbReference type="PROSITE" id="PS50110">
    <property type="entry name" value="RESPONSE_REGULATORY"/>
    <property type="match status" value="1"/>
</dbReference>
<dbReference type="AlphaFoldDB" id="A0A918TSD4"/>
<evidence type="ECO:0000256" key="5">
    <source>
        <dbReference type="ARBA" id="ARBA00023163"/>
    </source>
</evidence>
<keyword evidence="3" id="KW-0805">Transcription regulation</keyword>
<dbReference type="CDD" id="cd00009">
    <property type="entry name" value="AAA"/>
    <property type="match status" value="1"/>
</dbReference>
<dbReference type="SMART" id="SM00448">
    <property type="entry name" value="REC"/>
    <property type="match status" value="1"/>
</dbReference>
<evidence type="ECO:0000256" key="3">
    <source>
        <dbReference type="ARBA" id="ARBA00023015"/>
    </source>
</evidence>
<keyword evidence="10" id="KW-1185">Reference proteome</keyword>
<dbReference type="InterPro" id="IPR025944">
    <property type="entry name" value="Sigma_54_int_dom_CS"/>
</dbReference>
<dbReference type="InterPro" id="IPR027417">
    <property type="entry name" value="P-loop_NTPase"/>
</dbReference>
<dbReference type="InterPro" id="IPR002078">
    <property type="entry name" value="Sigma_54_int"/>
</dbReference>
<dbReference type="SUPFAM" id="SSF46689">
    <property type="entry name" value="Homeodomain-like"/>
    <property type="match status" value="1"/>
</dbReference>
<dbReference type="Gene3D" id="1.10.10.60">
    <property type="entry name" value="Homeodomain-like"/>
    <property type="match status" value="1"/>
</dbReference>
<reference evidence="9" key="2">
    <citation type="submission" date="2020-09" db="EMBL/GenBank/DDBJ databases">
        <authorList>
            <person name="Sun Q."/>
            <person name="Kim S."/>
        </authorList>
    </citation>
    <scope>NUCLEOTIDE SEQUENCE</scope>
    <source>
        <strain evidence="9">KCTC 12988</strain>
    </source>
</reference>
<dbReference type="SUPFAM" id="SSF52172">
    <property type="entry name" value="CheY-like"/>
    <property type="match status" value="1"/>
</dbReference>
<dbReference type="GO" id="GO:0000160">
    <property type="term" value="P:phosphorelay signal transduction system"/>
    <property type="evidence" value="ECO:0007669"/>
    <property type="project" value="InterPro"/>
</dbReference>
<proteinExistence type="predicted"/>
<evidence type="ECO:0000256" key="2">
    <source>
        <dbReference type="ARBA" id="ARBA00022840"/>
    </source>
</evidence>
<dbReference type="PANTHER" id="PTHR32071:SF57">
    <property type="entry name" value="C4-DICARBOXYLATE TRANSPORT TRANSCRIPTIONAL REGULATORY PROTEIN DCTD"/>
    <property type="match status" value="1"/>
</dbReference>
<keyword evidence="2" id="KW-0067">ATP-binding</keyword>
<dbReference type="Gene3D" id="1.10.8.60">
    <property type="match status" value="1"/>
</dbReference>
<organism evidence="9 10">
    <name type="scientific">Roseibacillus persicicus</name>
    <dbReference type="NCBI Taxonomy" id="454148"/>
    <lineage>
        <taxon>Bacteria</taxon>
        <taxon>Pseudomonadati</taxon>
        <taxon>Verrucomicrobiota</taxon>
        <taxon>Verrucomicrobiia</taxon>
        <taxon>Verrucomicrobiales</taxon>
        <taxon>Verrucomicrobiaceae</taxon>
        <taxon>Roseibacillus</taxon>
    </lineage>
</organism>
<dbReference type="Proteomes" id="UP000644507">
    <property type="component" value="Unassembled WGS sequence"/>
</dbReference>
<dbReference type="Pfam" id="PF00158">
    <property type="entry name" value="Sigma54_activat"/>
    <property type="match status" value="1"/>
</dbReference>
<evidence type="ECO:0000259" key="7">
    <source>
        <dbReference type="PROSITE" id="PS50045"/>
    </source>
</evidence>
<accession>A0A918TSD4</accession>
<dbReference type="InterPro" id="IPR002197">
    <property type="entry name" value="HTH_Fis"/>
</dbReference>
<dbReference type="Gene3D" id="3.40.50.2300">
    <property type="match status" value="1"/>
</dbReference>
<dbReference type="SMART" id="SM00382">
    <property type="entry name" value="AAA"/>
    <property type="match status" value="1"/>
</dbReference>
<dbReference type="InterPro" id="IPR009057">
    <property type="entry name" value="Homeodomain-like_sf"/>
</dbReference>
<evidence type="ECO:0000313" key="10">
    <source>
        <dbReference type="Proteomes" id="UP000644507"/>
    </source>
</evidence>
<keyword evidence="5" id="KW-0804">Transcription</keyword>
<keyword evidence="4" id="KW-0238">DNA-binding</keyword>
<comment type="caution">
    <text evidence="9">The sequence shown here is derived from an EMBL/GenBank/DDBJ whole genome shotgun (WGS) entry which is preliminary data.</text>
</comment>
<dbReference type="InterPro" id="IPR058031">
    <property type="entry name" value="AAA_lid_NorR"/>
</dbReference>
<evidence type="ECO:0000256" key="1">
    <source>
        <dbReference type="ARBA" id="ARBA00022741"/>
    </source>
</evidence>
<keyword evidence="1" id="KW-0547">Nucleotide-binding</keyword>
<dbReference type="PROSITE" id="PS00675">
    <property type="entry name" value="SIGMA54_INTERACT_1"/>
    <property type="match status" value="1"/>
</dbReference>
<dbReference type="PROSITE" id="PS00688">
    <property type="entry name" value="SIGMA54_INTERACT_3"/>
    <property type="match status" value="1"/>
</dbReference>
<dbReference type="InterPro" id="IPR003593">
    <property type="entry name" value="AAA+_ATPase"/>
</dbReference>
<dbReference type="PROSITE" id="PS00676">
    <property type="entry name" value="SIGMA54_INTERACT_2"/>
    <property type="match status" value="1"/>
</dbReference>
<dbReference type="SUPFAM" id="SSF52540">
    <property type="entry name" value="P-loop containing nucleoside triphosphate hydrolases"/>
    <property type="match status" value="1"/>
</dbReference>
<dbReference type="Gene3D" id="3.40.50.300">
    <property type="entry name" value="P-loop containing nucleotide triphosphate hydrolases"/>
    <property type="match status" value="1"/>
</dbReference>
<evidence type="ECO:0000259" key="8">
    <source>
        <dbReference type="PROSITE" id="PS50110"/>
    </source>
</evidence>
<protein>
    <submittedName>
        <fullName evidence="9">Sigma-54-dependent Fis family transcriptional regulator</fullName>
    </submittedName>
</protein>
<dbReference type="GO" id="GO:0005524">
    <property type="term" value="F:ATP binding"/>
    <property type="evidence" value="ECO:0007669"/>
    <property type="project" value="UniProtKB-KW"/>
</dbReference>
<feature type="domain" description="Response regulatory" evidence="8">
    <location>
        <begin position="3"/>
        <end position="111"/>
    </location>
</feature>
<gene>
    <name evidence="9" type="ORF">GCM10007100_29020</name>
</gene>
<dbReference type="InterPro" id="IPR011006">
    <property type="entry name" value="CheY-like_superfamily"/>
</dbReference>
<evidence type="ECO:0000256" key="6">
    <source>
        <dbReference type="PROSITE-ProRule" id="PRU00169"/>
    </source>
</evidence>
<dbReference type="GO" id="GO:0006355">
    <property type="term" value="P:regulation of DNA-templated transcription"/>
    <property type="evidence" value="ECO:0007669"/>
    <property type="project" value="InterPro"/>
</dbReference>
<reference evidence="9" key="1">
    <citation type="journal article" date="2014" name="Int. J. Syst. Evol. Microbiol.">
        <title>Complete genome sequence of Corynebacterium casei LMG S-19264T (=DSM 44701T), isolated from a smear-ripened cheese.</title>
        <authorList>
            <consortium name="US DOE Joint Genome Institute (JGI-PGF)"/>
            <person name="Walter F."/>
            <person name="Albersmeier A."/>
            <person name="Kalinowski J."/>
            <person name="Ruckert C."/>
        </authorList>
    </citation>
    <scope>NUCLEOTIDE SEQUENCE</scope>
    <source>
        <strain evidence="9">KCTC 12988</strain>
    </source>
</reference>